<evidence type="ECO:0000259" key="2">
    <source>
        <dbReference type="Pfam" id="PF14827"/>
    </source>
</evidence>
<evidence type="ECO:0000313" key="4">
    <source>
        <dbReference type="Proteomes" id="UP000326678"/>
    </source>
</evidence>
<name>A0A5P8VWH5_9NOSO</name>
<feature type="domain" description="Double Cache" evidence="2">
    <location>
        <begin position="40"/>
        <end position="283"/>
    </location>
</feature>
<dbReference type="KEGG" id="nsh:GXM_02240"/>
<accession>A0A5P8VWH5</accession>
<protein>
    <submittedName>
        <fullName evidence="3">Mcp, methyl-accepting chemotaxis protein</fullName>
    </submittedName>
</protein>
<dbReference type="SUPFAM" id="SSF103190">
    <property type="entry name" value="Sensory domain-like"/>
    <property type="match status" value="1"/>
</dbReference>
<organism evidence="3 4">
    <name type="scientific">Nostoc sphaeroides CCNUC1</name>
    <dbReference type="NCBI Taxonomy" id="2653204"/>
    <lineage>
        <taxon>Bacteria</taxon>
        <taxon>Bacillati</taxon>
        <taxon>Cyanobacteriota</taxon>
        <taxon>Cyanophyceae</taxon>
        <taxon>Nostocales</taxon>
        <taxon>Nostocaceae</taxon>
        <taxon>Nostoc</taxon>
    </lineage>
</organism>
<proteinExistence type="predicted"/>
<gene>
    <name evidence="3" type="ORF">GXM_02240</name>
</gene>
<dbReference type="Pfam" id="PF14827">
    <property type="entry name" value="dCache_3"/>
    <property type="match status" value="1"/>
</dbReference>
<dbReference type="Gene3D" id="6.10.340.10">
    <property type="match status" value="1"/>
</dbReference>
<dbReference type="EMBL" id="CP045226">
    <property type="protein sequence ID" value="QFS44765.1"/>
    <property type="molecule type" value="Genomic_DNA"/>
</dbReference>
<feature type="transmembrane region" description="Helical" evidence="1">
    <location>
        <begin position="295"/>
        <end position="317"/>
    </location>
</feature>
<dbReference type="RefSeq" id="WP_152588771.1">
    <property type="nucleotide sequence ID" value="NZ_CP045226.1"/>
</dbReference>
<reference evidence="3 4" key="1">
    <citation type="submission" date="2019-10" db="EMBL/GenBank/DDBJ databases">
        <title>Genomic and transcriptomic insights into the perfect genentic adaptation of a filamentous nitrogen-fixing cyanobacterium to rice fields.</title>
        <authorList>
            <person name="Chen Z."/>
        </authorList>
    </citation>
    <scope>NUCLEOTIDE SEQUENCE [LARGE SCALE GENOMIC DNA]</scope>
    <source>
        <strain evidence="3">CCNUC1</strain>
    </source>
</reference>
<dbReference type="InterPro" id="IPR029151">
    <property type="entry name" value="Sensor-like_sf"/>
</dbReference>
<keyword evidence="1" id="KW-0472">Membrane</keyword>
<evidence type="ECO:0000256" key="1">
    <source>
        <dbReference type="SAM" id="Phobius"/>
    </source>
</evidence>
<keyword evidence="1" id="KW-1133">Transmembrane helix</keyword>
<keyword evidence="4" id="KW-1185">Reference proteome</keyword>
<dbReference type="AlphaFoldDB" id="A0A5P8VWH5"/>
<sequence length="382" mass="42165">MQLRFKVPFLVTLVVLITSVFLALSSYQSAYKSIGAAGKQELQTTANLIQNSIQEQSTKALARADLISRLPPIQQAFRTNNRNQLLDTILPSFKVQKERFGITEGQFHLAPATSYLRVFAPDAPQEDLSSFREMVVMTNRDYEPRSGVEIGRRGLGIRGVVPISDAQGPIGSFEVALDFKPILEALKKVNDFEGGVFVDEVLMSTIATLTPKPDPEKIIGGLRNQDSTNWQVIRSLVSPDLLTKANDVTLKIENIDGMDYGIALVPLLDFKGKKIGVIVAGRDFQSLTSQARGVLVNNIVLAILQVIVLTGTVWVLFNGLLMRPILALGNLIANTVRDDVFITVDDLSARRDEVGQIAKSFELLQKRFTDMKKELGLLRNNA</sequence>
<keyword evidence="1" id="KW-0812">Transmembrane</keyword>
<evidence type="ECO:0000313" key="3">
    <source>
        <dbReference type="EMBL" id="QFS44765.1"/>
    </source>
</evidence>
<dbReference type="Proteomes" id="UP000326678">
    <property type="component" value="Chromosome Gxm1"/>
</dbReference>
<dbReference type="InterPro" id="IPR029150">
    <property type="entry name" value="dCache_3"/>
</dbReference>